<accession>C5D8D4</accession>
<evidence type="ECO:0000256" key="3">
    <source>
        <dbReference type="ARBA" id="ARBA00022989"/>
    </source>
</evidence>
<feature type="transmembrane region" description="Helical" evidence="5">
    <location>
        <begin position="33"/>
        <end position="53"/>
    </location>
</feature>
<organism evidence="7">
    <name type="scientific">Geobacillus sp. (strain WCH70)</name>
    <dbReference type="NCBI Taxonomy" id="471223"/>
    <lineage>
        <taxon>Bacteria</taxon>
        <taxon>Bacillati</taxon>
        <taxon>Bacillota</taxon>
        <taxon>Bacilli</taxon>
        <taxon>Bacillales</taxon>
        <taxon>Anoxybacillaceae</taxon>
        <taxon>Geobacillus</taxon>
    </lineage>
</organism>
<dbReference type="STRING" id="471223.GWCH70_3113"/>
<feature type="transmembrane region" description="Helical" evidence="5">
    <location>
        <begin position="7"/>
        <end position="27"/>
    </location>
</feature>
<dbReference type="InterPro" id="IPR051533">
    <property type="entry name" value="WaaL-like"/>
</dbReference>
<proteinExistence type="predicted"/>
<feature type="transmembrane region" description="Helical" evidence="5">
    <location>
        <begin position="380"/>
        <end position="398"/>
    </location>
</feature>
<keyword evidence="3 5" id="KW-1133">Transmembrane helix</keyword>
<dbReference type="EMBL" id="CP001638">
    <property type="protein sequence ID" value="ACS25772.1"/>
    <property type="molecule type" value="Genomic_DNA"/>
</dbReference>
<comment type="subcellular location">
    <subcellularLocation>
        <location evidence="1">Membrane</location>
        <topology evidence="1">Multi-pass membrane protein</topology>
    </subcellularLocation>
</comment>
<feature type="transmembrane region" description="Helical" evidence="5">
    <location>
        <begin position="434"/>
        <end position="456"/>
    </location>
</feature>
<dbReference type="HOGENOM" id="CLU_033061_0_0_9"/>
<protein>
    <submittedName>
        <fullName evidence="7">O-antigen polymerase</fullName>
    </submittedName>
</protein>
<name>C5D8D4_GEOSW</name>
<feature type="transmembrane region" description="Helical" evidence="5">
    <location>
        <begin position="244"/>
        <end position="260"/>
    </location>
</feature>
<dbReference type="Pfam" id="PF04932">
    <property type="entry name" value="Wzy_C"/>
    <property type="match status" value="1"/>
</dbReference>
<evidence type="ECO:0000259" key="6">
    <source>
        <dbReference type="Pfam" id="PF04932"/>
    </source>
</evidence>
<dbReference type="OrthoDB" id="9806320at2"/>
<dbReference type="KEGG" id="gwc:GWCH70_3113"/>
<keyword evidence="4 5" id="KW-0472">Membrane</keyword>
<gene>
    <name evidence="7" type="ordered locus">GWCH70_3113</name>
</gene>
<feature type="transmembrane region" description="Helical" evidence="5">
    <location>
        <begin position="196"/>
        <end position="213"/>
    </location>
</feature>
<sequence>MRFQQPFTYYAVILSLFLVPLVSYKTYIGPLPLSAEVVAIPLLTIAAIIDYVQKRITLNDFNIKLIAAAFLLFFIIAVISLTQAVSLAPAVMELARYLSYVVLFLIVVKVRFTRKQYIDFAKVFGLSVLIIGVYGIVQYIFGISLNTAGLYALKEAKGRVDSTLVNPNYYASFLNFVIPTLVLLAVVYFKDKKAQLLMFALYGIYVINLVLTYTRAAWVAMIGGFVLMVLLIPKDFIKNAVRPHILLSFVVLLTVVYFMPDVQSRTYSALYAMEKILIRNLPGHIADADHSRGEDGGFFTQEPEEEEKVEDNATTSRAVVSRVTLWKTGWVMMKENPILGVGIGNYLVRYKDYVTKYPELYIGHDQYSVHNSYLKVGSETGFIGLAAFLIIYIIYYVYLLRLYFSATNRLSKVIVIGLIAGSATFMVQNLSNNLIFIPQLNTIFWLVSGLAIAFVYQNNEKTTSMQE</sequence>
<feature type="domain" description="O-antigen ligase-related" evidence="6">
    <location>
        <begin position="204"/>
        <end position="389"/>
    </location>
</feature>
<dbReference type="PANTHER" id="PTHR37422:SF13">
    <property type="entry name" value="LIPOPOLYSACCHARIDE BIOSYNTHESIS PROTEIN PA4999-RELATED"/>
    <property type="match status" value="1"/>
</dbReference>
<feature type="transmembrane region" description="Helical" evidence="5">
    <location>
        <begin position="169"/>
        <end position="189"/>
    </location>
</feature>
<evidence type="ECO:0000256" key="4">
    <source>
        <dbReference type="ARBA" id="ARBA00023136"/>
    </source>
</evidence>
<feature type="transmembrane region" description="Helical" evidence="5">
    <location>
        <begin position="65"/>
        <end position="88"/>
    </location>
</feature>
<dbReference type="GO" id="GO:0016020">
    <property type="term" value="C:membrane"/>
    <property type="evidence" value="ECO:0007669"/>
    <property type="project" value="UniProtKB-SubCell"/>
</dbReference>
<keyword evidence="2 5" id="KW-0812">Transmembrane</keyword>
<dbReference type="InterPro" id="IPR007016">
    <property type="entry name" value="O-antigen_ligase-rel_domated"/>
</dbReference>
<evidence type="ECO:0000256" key="1">
    <source>
        <dbReference type="ARBA" id="ARBA00004141"/>
    </source>
</evidence>
<reference evidence="7" key="1">
    <citation type="submission" date="2009-06" db="EMBL/GenBank/DDBJ databases">
        <title>Complete sequence of chromosome of Geopacillus sp. WCH70.</title>
        <authorList>
            <consortium name="US DOE Joint Genome Institute"/>
            <person name="Lucas S."/>
            <person name="Copeland A."/>
            <person name="Lapidus A."/>
            <person name="Glavina del Rio T."/>
            <person name="Dalin E."/>
            <person name="Tice H."/>
            <person name="Bruce D."/>
            <person name="Goodwin L."/>
            <person name="Pitluck S."/>
            <person name="Chertkov O."/>
            <person name="Brettin T."/>
            <person name="Detter J.C."/>
            <person name="Han C."/>
            <person name="Larimer F."/>
            <person name="Land M."/>
            <person name="Hauser L."/>
            <person name="Kyrpides N."/>
            <person name="Mikhailova N."/>
            <person name="Brumm P."/>
            <person name="Mead D.A."/>
            <person name="Richardson P."/>
        </authorList>
    </citation>
    <scope>NUCLEOTIDE SEQUENCE [LARGE SCALE GENOMIC DNA]</scope>
    <source>
        <strain evidence="7">WCH70</strain>
    </source>
</reference>
<feature type="transmembrane region" description="Helical" evidence="5">
    <location>
        <begin position="124"/>
        <end position="149"/>
    </location>
</feature>
<evidence type="ECO:0000256" key="5">
    <source>
        <dbReference type="SAM" id="Phobius"/>
    </source>
</evidence>
<feature type="transmembrane region" description="Helical" evidence="5">
    <location>
        <begin position="410"/>
        <end position="428"/>
    </location>
</feature>
<feature type="transmembrane region" description="Helical" evidence="5">
    <location>
        <begin position="219"/>
        <end position="237"/>
    </location>
</feature>
<dbReference type="PANTHER" id="PTHR37422">
    <property type="entry name" value="TEICHURONIC ACID BIOSYNTHESIS PROTEIN TUAE"/>
    <property type="match status" value="1"/>
</dbReference>
<dbReference type="eggNOG" id="COG3307">
    <property type="taxonomic scope" value="Bacteria"/>
</dbReference>
<feature type="transmembrane region" description="Helical" evidence="5">
    <location>
        <begin position="94"/>
        <end position="112"/>
    </location>
</feature>
<dbReference type="AlphaFoldDB" id="C5D8D4"/>
<evidence type="ECO:0000256" key="2">
    <source>
        <dbReference type="ARBA" id="ARBA00022692"/>
    </source>
</evidence>
<evidence type="ECO:0000313" key="7">
    <source>
        <dbReference type="EMBL" id="ACS25772.1"/>
    </source>
</evidence>